<evidence type="ECO:0000313" key="3">
    <source>
        <dbReference type="Proteomes" id="UP000092993"/>
    </source>
</evidence>
<dbReference type="AlphaFoldDB" id="A0A1C7MPW8"/>
<evidence type="ECO:0000313" key="2">
    <source>
        <dbReference type="EMBL" id="OBZ78898.1"/>
    </source>
</evidence>
<accession>A0A1C7MPW8</accession>
<evidence type="ECO:0000256" key="1">
    <source>
        <dbReference type="SAM" id="MobiDB-lite"/>
    </source>
</evidence>
<dbReference type="Proteomes" id="UP000092993">
    <property type="component" value="Unassembled WGS sequence"/>
</dbReference>
<feature type="compositionally biased region" description="Low complexity" evidence="1">
    <location>
        <begin position="110"/>
        <end position="126"/>
    </location>
</feature>
<reference evidence="2 3" key="1">
    <citation type="submission" date="2016-03" db="EMBL/GenBank/DDBJ databases">
        <title>Whole genome sequencing of Grifola frondosa 9006-11.</title>
        <authorList>
            <person name="Min B."/>
            <person name="Park H."/>
            <person name="Kim J.-G."/>
            <person name="Cho H."/>
            <person name="Oh Y.-L."/>
            <person name="Kong W.-S."/>
            <person name="Choi I.-G."/>
        </authorList>
    </citation>
    <scope>NUCLEOTIDE SEQUENCE [LARGE SCALE GENOMIC DNA]</scope>
    <source>
        <strain evidence="2 3">9006-11</strain>
    </source>
</reference>
<name>A0A1C7MPW8_GRIFR</name>
<protein>
    <submittedName>
        <fullName evidence="2">Uncharacterized protein</fullName>
    </submittedName>
</protein>
<sequence length="176" mass="19801">MRDRILEWHRTHPNNLARGQLSSNTNPPAGQMIFEITSNPNVASSYQLTREDRITALEREIFALRKGKETFDGVEIPRHLPARPPIPPAVNRIDNPPTHEPTEASQVTNPPSVSAPAPAASSTPSPATVPAPIHPYSKLAMRRTLRLRIATWEYYPNLPRTKMQLTKHLRLSKILE</sequence>
<proteinExistence type="predicted"/>
<dbReference type="EMBL" id="LUGG01000001">
    <property type="protein sequence ID" value="OBZ78898.1"/>
    <property type="molecule type" value="Genomic_DNA"/>
</dbReference>
<feature type="region of interest" description="Disordered" evidence="1">
    <location>
        <begin position="77"/>
        <end position="129"/>
    </location>
</feature>
<comment type="caution">
    <text evidence="2">The sequence shown here is derived from an EMBL/GenBank/DDBJ whole genome shotgun (WGS) entry which is preliminary data.</text>
</comment>
<organism evidence="2 3">
    <name type="scientific">Grifola frondosa</name>
    <name type="common">Maitake</name>
    <name type="synonym">Polyporus frondosus</name>
    <dbReference type="NCBI Taxonomy" id="5627"/>
    <lineage>
        <taxon>Eukaryota</taxon>
        <taxon>Fungi</taxon>
        <taxon>Dikarya</taxon>
        <taxon>Basidiomycota</taxon>
        <taxon>Agaricomycotina</taxon>
        <taxon>Agaricomycetes</taxon>
        <taxon>Polyporales</taxon>
        <taxon>Grifolaceae</taxon>
        <taxon>Grifola</taxon>
    </lineage>
</organism>
<gene>
    <name evidence="2" type="ORF">A0H81_01164</name>
</gene>
<dbReference type="OrthoDB" id="2801388at2759"/>
<keyword evidence="3" id="KW-1185">Reference proteome</keyword>